<name>A0A0A1UHA5_ENTIV</name>
<dbReference type="PANTHER" id="PTHR13832">
    <property type="entry name" value="PROTEIN PHOSPHATASE 2C"/>
    <property type="match status" value="1"/>
</dbReference>
<evidence type="ECO:0000256" key="4">
    <source>
        <dbReference type="ARBA" id="ARBA00013081"/>
    </source>
</evidence>
<dbReference type="RefSeq" id="XP_004261753.1">
    <property type="nucleotide sequence ID" value="XM_004261705.1"/>
</dbReference>
<dbReference type="GeneID" id="14893838"/>
<keyword evidence="12" id="KW-1185">Reference proteome</keyword>
<evidence type="ECO:0000256" key="1">
    <source>
        <dbReference type="ARBA" id="ARBA00001936"/>
    </source>
</evidence>
<evidence type="ECO:0000256" key="8">
    <source>
        <dbReference type="ARBA" id="ARBA00023211"/>
    </source>
</evidence>
<dbReference type="EMBL" id="KB206169">
    <property type="protein sequence ID" value="ELP94982.1"/>
    <property type="molecule type" value="Genomic_DNA"/>
</dbReference>
<reference evidence="11 12" key="1">
    <citation type="submission" date="2012-10" db="EMBL/GenBank/DDBJ databases">
        <authorList>
            <person name="Zafar N."/>
            <person name="Inman J."/>
            <person name="Hall N."/>
            <person name="Lorenzi H."/>
            <person name="Caler E."/>
        </authorList>
    </citation>
    <scope>NUCLEOTIDE SEQUENCE [LARGE SCALE GENOMIC DNA]</scope>
    <source>
        <strain evidence="11 12">IP1</strain>
    </source>
</reference>
<dbReference type="Proteomes" id="UP000014680">
    <property type="component" value="Unassembled WGS sequence"/>
</dbReference>
<dbReference type="PROSITE" id="PS01032">
    <property type="entry name" value="PPM_1"/>
    <property type="match status" value="1"/>
</dbReference>
<comment type="cofactor">
    <cofactor evidence="2">
        <name>Mg(2+)</name>
        <dbReference type="ChEBI" id="CHEBI:18420"/>
    </cofactor>
</comment>
<dbReference type="EC" id="3.1.3.16" evidence="4"/>
<protein>
    <recommendedName>
        <fullName evidence="4">protein-serine/threonine phosphatase</fullName>
        <ecNumber evidence="4">3.1.3.16</ecNumber>
    </recommendedName>
</protein>
<evidence type="ECO:0000256" key="3">
    <source>
        <dbReference type="ARBA" id="ARBA00006702"/>
    </source>
</evidence>
<comment type="similarity">
    <text evidence="3 9">Belongs to the PP2C family.</text>
</comment>
<evidence type="ECO:0000256" key="7">
    <source>
        <dbReference type="ARBA" id="ARBA00022912"/>
    </source>
</evidence>
<evidence type="ECO:0000259" key="10">
    <source>
        <dbReference type="PROSITE" id="PS51746"/>
    </source>
</evidence>
<dbReference type="PROSITE" id="PS51746">
    <property type="entry name" value="PPM_2"/>
    <property type="match status" value="1"/>
</dbReference>
<gene>
    <name evidence="11" type="ORF">EIN_251260</name>
</gene>
<sequence>MGEFLSTPNTNQESSRVQLNSTAVAYGSMQGWRKEMEDAHIITSCENYSMVGVYDGHGGPQVSKYLSLEMKKALMNSSHFATSIQDALKETYLSLDATLKTPQGSKMLNDAVHSELYEKSVLSDTNVNLANTIGSTALTALFDEYQLTIANVGDCRCVLVKRDETLQLTTDQRLNVKAEADRVVACGGRVVNGRVNGDLMISRAFGDTQFKKGNNPEKYIVSATPEITTYDFDGSEEFMIIACDGIFDVMSNDEVVSFVKECLDGGILIDQICKMILNKCLAENPYEQPGTDNMTFLLAVFDKSDKWRKCCAGCDVIS</sequence>
<dbReference type="OMA" id="HKMARQD"/>
<dbReference type="InterPro" id="IPR036457">
    <property type="entry name" value="PPM-type-like_dom_sf"/>
</dbReference>
<dbReference type="InterPro" id="IPR000222">
    <property type="entry name" value="PP2C_BS"/>
</dbReference>
<proteinExistence type="inferred from homology"/>
<evidence type="ECO:0000256" key="6">
    <source>
        <dbReference type="ARBA" id="ARBA00022801"/>
    </source>
</evidence>
<keyword evidence="6 9" id="KW-0378">Hydrolase</keyword>
<dbReference type="KEGG" id="eiv:EIN_251260"/>
<keyword evidence="5" id="KW-0479">Metal-binding</keyword>
<dbReference type="SUPFAM" id="SSF81606">
    <property type="entry name" value="PP2C-like"/>
    <property type="match status" value="1"/>
</dbReference>
<dbReference type="GO" id="GO:0046872">
    <property type="term" value="F:metal ion binding"/>
    <property type="evidence" value="ECO:0007669"/>
    <property type="project" value="UniProtKB-KW"/>
</dbReference>
<organism evidence="11 12">
    <name type="scientific">Entamoeba invadens IP1</name>
    <dbReference type="NCBI Taxonomy" id="370355"/>
    <lineage>
        <taxon>Eukaryota</taxon>
        <taxon>Amoebozoa</taxon>
        <taxon>Evosea</taxon>
        <taxon>Archamoebae</taxon>
        <taxon>Mastigamoebida</taxon>
        <taxon>Entamoebidae</taxon>
        <taxon>Entamoeba</taxon>
    </lineage>
</organism>
<dbReference type="InterPro" id="IPR015655">
    <property type="entry name" value="PP2C"/>
</dbReference>
<dbReference type="GO" id="GO:0004722">
    <property type="term" value="F:protein serine/threonine phosphatase activity"/>
    <property type="evidence" value="ECO:0007669"/>
    <property type="project" value="UniProtKB-EC"/>
</dbReference>
<keyword evidence="7 9" id="KW-0904">Protein phosphatase</keyword>
<feature type="domain" description="PPM-type phosphatase" evidence="10">
    <location>
        <begin position="23"/>
        <end position="301"/>
    </location>
</feature>
<dbReference type="AlphaFoldDB" id="A0A0A1UHA5"/>
<evidence type="ECO:0000256" key="9">
    <source>
        <dbReference type="RuleBase" id="RU003465"/>
    </source>
</evidence>
<dbReference type="PANTHER" id="PTHR13832:SF565">
    <property type="entry name" value="AT28366P-RELATED"/>
    <property type="match status" value="1"/>
</dbReference>
<dbReference type="Gene3D" id="3.60.40.10">
    <property type="entry name" value="PPM-type phosphatase domain"/>
    <property type="match status" value="1"/>
</dbReference>
<dbReference type="VEuPathDB" id="AmoebaDB:EIN_251260"/>
<dbReference type="CDD" id="cd00143">
    <property type="entry name" value="PP2Cc"/>
    <property type="match status" value="1"/>
</dbReference>
<keyword evidence="8" id="KW-0464">Manganese</keyword>
<evidence type="ECO:0000313" key="11">
    <source>
        <dbReference type="EMBL" id="ELP94982.1"/>
    </source>
</evidence>
<dbReference type="OrthoDB" id="10264738at2759"/>
<evidence type="ECO:0000256" key="5">
    <source>
        <dbReference type="ARBA" id="ARBA00022723"/>
    </source>
</evidence>
<dbReference type="InterPro" id="IPR001932">
    <property type="entry name" value="PPM-type_phosphatase-like_dom"/>
</dbReference>
<evidence type="ECO:0000256" key="2">
    <source>
        <dbReference type="ARBA" id="ARBA00001946"/>
    </source>
</evidence>
<accession>A0A0A1UHA5</accession>
<evidence type="ECO:0000313" key="12">
    <source>
        <dbReference type="Proteomes" id="UP000014680"/>
    </source>
</evidence>
<dbReference type="Pfam" id="PF00481">
    <property type="entry name" value="PP2C"/>
    <property type="match status" value="1"/>
</dbReference>
<comment type="cofactor">
    <cofactor evidence="1">
        <name>Mn(2+)</name>
        <dbReference type="ChEBI" id="CHEBI:29035"/>
    </cofactor>
</comment>
<dbReference type="SMART" id="SM00332">
    <property type="entry name" value="PP2Cc"/>
    <property type="match status" value="1"/>
</dbReference>